<feature type="region of interest" description="Disordered" evidence="1">
    <location>
        <begin position="1"/>
        <end position="98"/>
    </location>
</feature>
<comment type="caution">
    <text evidence="3">The sequence shown here is derived from an EMBL/GenBank/DDBJ whole genome shotgun (WGS) entry which is preliminary data.</text>
</comment>
<keyword evidence="4" id="KW-1185">Reference proteome</keyword>
<keyword evidence="2" id="KW-0472">Membrane</keyword>
<feature type="region of interest" description="Disordered" evidence="1">
    <location>
        <begin position="373"/>
        <end position="410"/>
    </location>
</feature>
<feature type="compositionally biased region" description="Basic and acidic residues" evidence="1">
    <location>
        <begin position="21"/>
        <end position="34"/>
    </location>
</feature>
<organism evidence="3 4">
    <name type="scientific">Streptomyces thermocarboxydovorans</name>
    <dbReference type="NCBI Taxonomy" id="59298"/>
    <lineage>
        <taxon>Bacteria</taxon>
        <taxon>Bacillati</taxon>
        <taxon>Actinomycetota</taxon>
        <taxon>Actinomycetes</taxon>
        <taxon>Kitasatosporales</taxon>
        <taxon>Streptomycetaceae</taxon>
        <taxon>Streptomyces</taxon>
    </lineage>
</organism>
<evidence type="ECO:0000256" key="1">
    <source>
        <dbReference type="SAM" id="MobiDB-lite"/>
    </source>
</evidence>
<dbReference type="EMBL" id="BAAAGU010000003">
    <property type="protein sequence ID" value="GAA0632257.1"/>
    <property type="molecule type" value="Genomic_DNA"/>
</dbReference>
<feature type="compositionally biased region" description="Basic and acidic residues" evidence="1">
    <location>
        <begin position="41"/>
        <end position="65"/>
    </location>
</feature>
<evidence type="ECO:0000313" key="4">
    <source>
        <dbReference type="Proteomes" id="UP001500724"/>
    </source>
</evidence>
<evidence type="ECO:0000256" key="2">
    <source>
        <dbReference type="SAM" id="Phobius"/>
    </source>
</evidence>
<feature type="transmembrane region" description="Helical" evidence="2">
    <location>
        <begin position="104"/>
        <end position="122"/>
    </location>
</feature>
<gene>
    <name evidence="3" type="ORF">GCM10009535_04930</name>
</gene>
<reference evidence="3 4" key="1">
    <citation type="journal article" date="2019" name="Int. J. Syst. Evol. Microbiol.">
        <title>The Global Catalogue of Microorganisms (GCM) 10K type strain sequencing project: providing services to taxonomists for standard genome sequencing and annotation.</title>
        <authorList>
            <consortium name="The Broad Institute Genomics Platform"/>
            <consortium name="The Broad Institute Genome Sequencing Center for Infectious Disease"/>
            <person name="Wu L."/>
            <person name="Ma J."/>
        </authorList>
    </citation>
    <scope>NUCLEOTIDE SEQUENCE [LARGE SCALE GENOMIC DNA]</scope>
    <source>
        <strain evidence="3 4">JCM 10367</strain>
    </source>
</reference>
<keyword evidence="2" id="KW-0812">Transmembrane</keyword>
<name>A0ABN1H800_9ACTN</name>
<proteinExistence type="predicted"/>
<dbReference type="RefSeq" id="WP_343997597.1">
    <property type="nucleotide sequence ID" value="NZ_BAAAGU010000003.1"/>
</dbReference>
<feature type="region of interest" description="Disordered" evidence="1">
    <location>
        <begin position="137"/>
        <end position="189"/>
    </location>
</feature>
<accession>A0ABN1H800</accession>
<evidence type="ECO:0000313" key="3">
    <source>
        <dbReference type="EMBL" id="GAA0632257.1"/>
    </source>
</evidence>
<feature type="compositionally biased region" description="Gly residues" evidence="1">
    <location>
        <begin position="397"/>
        <end position="410"/>
    </location>
</feature>
<feature type="compositionally biased region" description="Acidic residues" evidence="1">
    <location>
        <begin position="1"/>
        <end position="11"/>
    </location>
</feature>
<keyword evidence="2" id="KW-1133">Transmembrane helix</keyword>
<protein>
    <submittedName>
        <fullName evidence="3">Uncharacterized protein</fullName>
    </submittedName>
</protein>
<sequence length="410" mass="44009">MAAEQSSEEPAPESSAIPDDVWEKFAQDSERDIRASAPREPSARARMVTERLRAMDEQRAREGANGRRRWGRRRPARPAEPEGWRTGPPTWHDLDGGRSSRRRTVWSIVGVLLAAAVALVAVKPGLLSHLPGGLGDHFGESSDEGAAPSPLAPETARPTGPPSDGPGGVPTRERPFAGSPAARWESGADAIRLPEAKAMGGVSAERIEDALRKTKEFLVAANLDPQVLQGGEPTKALALVDPLEKDYLQKLRAGLRKPTEKNDPVVTFSRFDPEQVEILDDVRVRGRITVEPARGAKGKAVIKADYTFVYAALHAGGGDEVARAIVRRGLEVAVLDLAKYQGTEGRLWISDVRSEINNDDCKDGDGVIRPRFLAGRQTGPGTTGAPVDPYDRSRELPGGGTGGCGVISRS</sequence>
<feature type="compositionally biased region" description="Basic residues" evidence="1">
    <location>
        <begin position="66"/>
        <end position="76"/>
    </location>
</feature>
<dbReference type="Proteomes" id="UP001500724">
    <property type="component" value="Unassembled WGS sequence"/>
</dbReference>